<reference evidence="6" key="1">
    <citation type="submission" date="2023-09" db="EMBL/GenBank/DDBJ databases">
        <authorList>
            <person name="Zeng C."/>
        </authorList>
    </citation>
    <scope>NUCLEOTIDE SEQUENCE</scope>
    <source>
        <strain evidence="6">ZCY20-5</strain>
    </source>
</reference>
<evidence type="ECO:0000256" key="3">
    <source>
        <dbReference type="ARBA" id="ARBA00023163"/>
    </source>
</evidence>
<dbReference type="InterPro" id="IPR000595">
    <property type="entry name" value="cNMP-bd_dom"/>
</dbReference>
<dbReference type="Gene3D" id="2.60.120.10">
    <property type="entry name" value="Jelly Rolls"/>
    <property type="match status" value="1"/>
</dbReference>
<evidence type="ECO:0000259" key="5">
    <source>
        <dbReference type="PROSITE" id="PS51063"/>
    </source>
</evidence>
<dbReference type="InterPro" id="IPR014710">
    <property type="entry name" value="RmlC-like_jellyroll"/>
</dbReference>
<dbReference type="SUPFAM" id="SSF51206">
    <property type="entry name" value="cAMP-binding domain-like"/>
    <property type="match status" value="1"/>
</dbReference>
<protein>
    <submittedName>
        <fullName evidence="6">Crp/Fnr family transcriptional regulator</fullName>
    </submittedName>
</protein>
<evidence type="ECO:0000256" key="1">
    <source>
        <dbReference type="ARBA" id="ARBA00023015"/>
    </source>
</evidence>
<dbReference type="RefSeq" id="WP_275846875.1">
    <property type="nucleotide sequence ID" value="NZ_CP135996.1"/>
</dbReference>
<proteinExistence type="predicted"/>
<feature type="domain" description="HTH crp-type" evidence="5">
    <location>
        <begin position="152"/>
        <end position="218"/>
    </location>
</feature>
<accession>A0AA97DAN4</accession>
<dbReference type="GO" id="GO:0005829">
    <property type="term" value="C:cytosol"/>
    <property type="evidence" value="ECO:0007669"/>
    <property type="project" value="TreeGrafter"/>
</dbReference>
<keyword evidence="3" id="KW-0804">Transcription</keyword>
<dbReference type="SUPFAM" id="SSF46785">
    <property type="entry name" value="Winged helix' DNA-binding domain"/>
    <property type="match status" value="1"/>
</dbReference>
<dbReference type="Pfam" id="PF00027">
    <property type="entry name" value="cNMP_binding"/>
    <property type="match status" value="1"/>
</dbReference>
<dbReference type="Proteomes" id="UP001300604">
    <property type="component" value="Chromosome"/>
</dbReference>
<dbReference type="InterPro" id="IPR036390">
    <property type="entry name" value="WH_DNA-bd_sf"/>
</dbReference>
<gene>
    <name evidence="6" type="ORF">PXC00_02225</name>
</gene>
<dbReference type="GO" id="GO:0003677">
    <property type="term" value="F:DNA binding"/>
    <property type="evidence" value="ECO:0007669"/>
    <property type="project" value="UniProtKB-KW"/>
</dbReference>
<dbReference type="PROSITE" id="PS51063">
    <property type="entry name" value="HTH_CRP_2"/>
    <property type="match status" value="1"/>
</dbReference>
<dbReference type="InterPro" id="IPR018490">
    <property type="entry name" value="cNMP-bd_dom_sf"/>
</dbReference>
<dbReference type="InterPro" id="IPR050397">
    <property type="entry name" value="Env_Response_Regulators"/>
</dbReference>
<dbReference type="Pfam" id="PF13545">
    <property type="entry name" value="HTH_Crp_2"/>
    <property type="match status" value="1"/>
</dbReference>
<dbReference type="CDD" id="cd00038">
    <property type="entry name" value="CAP_ED"/>
    <property type="match status" value="1"/>
</dbReference>
<keyword evidence="1" id="KW-0805">Transcription regulation</keyword>
<dbReference type="PANTHER" id="PTHR24567:SF58">
    <property type="entry name" value="CYCLIC AMP-BINDING REGULATORY PROTEIN"/>
    <property type="match status" value="1"/>
</dbReference>
<dbReference type="KEGG" id="carl:PXC00_02225"/>
<keyword evidence="7" id="KW-1185">Reference proteome</keyword>
<evidence type="ECO:0000259" key="4">
    <source>
        <dbReference type="PROSITE" id="PS50042"/>
    </source>
</evidence>
<dbReference type="PROSITE" id="PS50042">
    <property type="entry name" value="CNMP_BINDING_3"/>
    <property type="match status" value="1"/>
</dbReference>
<dbReference type="InterPro" id="IPR012318">
    <property type="entry name" value="HTH_CRP"/>
</dbReference>
<dbReference type="GO" id="GO:0003700">
    <property type="term" value="F:DNA-binding transcription factor activity"/>
    <property type="evidence" value="ECO:0007669"/>
    <property type="project" value="TreeGrafter"/>
</dbReference>
<dbReference type="SMART" id="SM00100">
    <property type="entry name" value="cNMP"/>
    <property type="match status" value="1"/>
</dbReference>
<organism evidence="6 7">
    <name type="scientific">Caproicibacterium argilliputei</name>
    <dbReference type="NCBI Taxonomy" id="3030016"/>
    <lineage>
        <taxon>Bacteria</taxon>
        <taxon>Bacillati</taxon>
        <taxon>Bacillota</taxon>
        <taxon>Clostridia</taxon>
        <taxon>Eubacteriales</taxon>
        <taxon>Oscillospiraceae</taxon>
        <taxon>Caproicibacterium</taxon>
    </lineage>
</organism>
<dbReference type="SMART" id="SM00419">
    <property type="entry name" value="HTH_CRP"/>
    <property type="match status" value="1"/>
</dbReference>
<evidence type="ECO:0000313" key="7">
    <source>
        <dbReference type="Proteomes" id="UP001300604"/>
    </source>
</evidence>
<name>A0AA97DAN4_9FIRM</name>
<dbReference type="EMBL" id="CP135996">
    <property type="protein sequence ID" value="WOC32712.1"/>
    <property type="molecule type" value="Genomic_DNA"/>
</dbReference>
<dbReference type="PANTHER" id="PTHR24567">
    <property type="entry name" value="CRP FAMILY TRANSCRIPTIONAL REGULATORY PROTEIN"/>
    <property type="match status" value="1"/>
</dbReference>
<feature type="domain" description="Cyclic nucleotide-binding" evidence="4">
    <location>
        <begin position="10"/>
        <end position="134"/>
    </location>
</feature>
<reference evidence="6" key="2">
    <citation type="submission" date="2024-06" db="EMBL/GenBank/DDBJ databases">
        <title>Caproicibacterium argilliputei sp. nov, a novel caproic acid producing anaerobic bacterium isolated from pit mud.</title>
        <authorList>
            <person name="Xia S."/>
        </authorList>
    </citation>
    <scope>NUCLEOTIDE SEQUENCE</scope>
    <source>
        <strain evidence="6">ZCY20-5</strain>
    </source>
</reference>
<dbReference type="AlphaFoldDB" id="A0AA97DAN4"/>
<evidence type="ECO:0000256" key="2">
    <source>
        <dbReference type="ARBA" id="ARBA00023125"/>
    </source>
</evidence>
<evidence type="ECO:0000313" key="6">
    <source>
        <dbReference type="EMBL" id="WOC32712.1"/>
    </source>
</evidence>
<sequence length="223" mass="25248">MVEQLKQSALFAQMTEEEIRGCLTCSKASTAVYQKEEMIFLQTDRPEKLLVLLEGTVVIGSDSREGRRSIVAAFEQPGELFGEVFLFLNRQTYDHYAQAVTPVRLLQIPKDFLYHTCGNNCGYHAKLISNMLSILAHKAYFLNQRLQVVSCATLRQKIAQTLLQNRCAGKLAALDMSREELADYLNAARPSVSRELMKMQQEGLLQVDRRKIFGDAEKLQGLL</sequence>
<keyword evidence="2" id="KW-0238">DNA-binding</keyword>